<organism evidence="2 3">
    <name type="scientific">Sulfitobacter mediterraneus</name>
    <dbReference type="NCBI Taxonomy" id="83219"/>
    <lineage>
        <taxon>Bacteria</taxon>
        <taxon>Pseudomonadati</taxon>
        <taxon>Pseudomonadota</taxon>
        <taxon>Alphaproteobacteria</taxon>
        <taxon>Rhodobacterales</taxon>
        <taxon>Roseobacteraceae</taxon>
        <taxon>Sulfitobacter</taxon>
    </lineage>
</organism>
<accession>A0A061SND9</accession>
<keyword evidence="1" id="KW-0812">Transmembrane</keyword>
<evidence type="ECO:0000256" key="1">
    <source>
        <dbReference type="SAM" id="Phobius"/>
    </source>
</evidence>
<feature type="transmembrane region" description="Helical" evidence="1">
    <location>
        <begin position="71"/>
        <end position="91"/>
    </location>
</feature>
<reference evidence="2 3" key="1">
    <citation type="journal article" date="2014" name="Genome Announc.">
        <title>Draft Genome Sequences of Two Isolates of the Roseobacter Group, Sulfitobacter sp. Strains 3SOLIMAR09 and 1FIGIMAR09, from Harbors of Mallorca Island (Mediterranean Sea).</title>
        <authorList>
            <person name="Mas-Llado M."/>
            <person name="Pina-Villalonga J.M."/>
            <person name="Brunet-Galmes I."/>
            <person name="Nogales B."/>
            <person name="Bosch R."/>
        </authorList>
    </citation>
    <scope>NUCLEOTIDE SEQUENCE [LARGE SCALE GENOMIC DNA]</scope>
    <source>
        <strain evidence="2 3">1FIGIMAR09</strain>
    </source>
</reference>
<evidence type="ECO:0000313" key="2">
    <source>
        <dbReference type="EMBL" id="KAJ03196.1"/>
    </source>
</evidence>
<dbReference type="eggNOG" id="ENOG5030F0D">
    <property type="taxonomic scope" value="Bacteria"/>
</dbReference>
<sequence>MGAVTATADFMEGEDASFLSEDKQTSAMHNRPTDEARVMQRSVQRLMGASLMVAAVGLWVLPGSSWDTDLLLFKLALSLTGGLAGFGLLLASSTPRDPRVEIDTIRREVRVVRPAKGVGDIILRRCGFDDLARAEQDGPRVRMWDRNDDLLVDITMKNRDALFSLVGGLKDVGKLGQNAG</sequence>
<name>A0A061SND9_9RHOB</name>
<protein>
    <submittedName>
        <fullName evidence="2">Uncharacterized protein</fullName>
    </submittedName>
</protein>
<comment type="caution">
    <text evidence="2">The sequence shown here is derived from an EMBL/GenBank/DDBJ whole genome shotgun (WGS) entry which is preliminary data.</text>
</comment>
<feature type="transmembrane region" description="Helical" evidence="1">
    <location>
        <begin position="46"/>
        <end position="65"/>
    </location>
</feature>
<evidence type="ECO:0000313" key="3">
    <source>
        <dbReference type="Proteomes" id="UP000027337"/>
    </source>
</evidence>
<keyword evidence="1" id="KW-1133">Transmembrane helix</keyword>
<proteinExistence type="predicted"/>
<dbReference type="Proteomes" id="UP000027337">
    <property type="component" value="Unassembled WGS sequence"/>
</dbReference>
<dbReference type="EMBL" id="JEMU01000007">
    <property type="protein sequence ID" value="KAJ03196.1"/>
    <property type="molecule type" value="Genomic_DNA"/>
</dbReference>
<dbReference type="STRING" id="83219.PM02_09895"/>
<gene>
    <name evidence="2" type="ORF">PM02_09895</name>
</gene>
<dbReference type="AlphaFoldDB" id="A0A061SND9"/>
<keyword evidence="3" id="KW-1185">Reference proteome</keyword>
<keyword evidence="1" id="KW-0472">Membrane</keyword>